<comment type="caution">
    <text evidence="2">The sequence shown here is derived from an EMBL/GenBank/DDBJ whole genome shotgun (WGS) entry which is preliminary data.</text>
</comment>
<dbReference type="STRING" id="333673.A0A3M0KGY1"/>
<proteinExistence type="predicted"/>
<feature type="compositionally biased region" description="Low complexity" evidence="1">
    <location>
        <begin position="85"/>
        <end position="97"/>
    </location>
</feature>
<organism evidence="2 3">
    <name type="scientific">Hirundo rustica rustica</name>
    <dbReference type="NCBI Taxonomy" id="333673"/>
    <lineage>
        <taxon>Eukaryota</taxon>
        <taxon>Metazoa</taxon>
        <taxon>Chordata</taxon>
        <taxon>Craniata</taxon>
        <taxon>Vertebrata</taxon>
        <taxon>Euteleostomi</taxon>
        <taxon>Archelosauria</taxon>
        <taxon>Archosauria</taxon>
        <taxon>Dinosauria</taxon>
        <taxon>Saurischia</taxon>
        <taxon>Theropoda</taxon>
        <taxon>Coelurosauria</taxon>
        <taxon>Aves</taxon>
        <taxon>Neognathae</taxon>
        <taxon>Neoaves</taxon>
        <taxon>Telluraves</taxon>
        <taxon>Australaves</taxon>
        <taxon>Passeriformes</taxon>
        <taxon>Sylvioidea</taxon>
        <taxon>Hirundinidae</taxon>
        <taxon>Hirundo</taxon>
    </lineage>
</organism>
<dbReference type="EMBL" id="QRBI01000106">
    <property type="protein sequence ID" value="RMC12462.1"/>
    <property type="molecule type" value="Genomic_DNA"/>
</dbReference>
<name>A0A3M0KGY1_HIRRU</name>
<evidence type="ECO:0000313" key="3">
    <source>
        <dbReference type="Proteomes" id="UP000269221"/>
    </source>
</evidence>
<feature type="region of interest" description="Disordered" evidence="1">
    <location>
        <begin position="77"/>
        <end position="97"/>
    </location>
</feature>
<evidence type="ECO:0000313" key="2">
    <source>
        <dbReference type="EMBL" id="RMC12462.1"/>
    </source>
</evidence>
<keyword evidence="3" id="KW-1185">Reference proteome</keyword>
<accession>A0A3M0KGY1</accession>
<dbReference type="Proteomes" id="UP000269221">
    <property type="component" value="Unassembled WGS sequence"/>
</dbReference>
<evidence type="ECO:0000256" key="1">
    <source>
        <dbReference type="SAM" id="MobiDB-lite"/>
    </source>
</evidence>
<sequence length="97" mass="10661">MDQHRLGAQLLRSSSVERNLGVVVYKMSMSQHVIMAKEAKGIRGCIKESIVSGSGEVILHLCSALVRRIWSAVSSSESLSKRETWSSWSRSSGGQQI</sequence>
<protein>
    <submittedName>
        <fullName evidence="2">Uncharacterized protein</fullName>
    </submittedName>
</protein>
<reference evidence="2 3" key="1">
    <citation type="submission" date="2018-07" db="EMBL/GenBank/DDBJ databases">
        <title>A high quality draft genome assembly of the barn swallow (H. rustica rustica).</title>
        <authorList>
            <person name="Formenti G."/>
            <person name="Chiara M."/>
            <person name="Poveda L."/>
            <person name="Francoijs K.-J."/>
            <person name="Bonisoli-Alquati A."/>
            <person name="Canova L."/>
            <person name="Gianfranceschi L."/>
            <person name="Horner D.S."/>
            <person name="Saino N."/>
        </authorList>
    </citation>
    <scope>NUCLEOTIDE SEQUENCE [LARGE SCALE GENOMIC DNA]</scope>
    <source>
        <strain evidence="2">Chelidonia</strain>
        <tissue evidence="2">Blood</tissue>
    </source>
</reference>
<dbReference type="AlphaFoldDB" id="A0A3M0KGY1"/>
<gene>
    <name evidence="2" type="ORF">DUI87_09979</name>
</gene>